<dbReference type="Gene3D" id="3.30.70.270">
    <property type="match status" value="1"/>
</dbReference>
<accession>A0ABN9MBL6</accession>
<dbReference type="PANTHER" id="PTHR34072:SF52">
    <property type="entry name" value="RIBONUCLEASE H"/>
    <property type="match status" value="1"/>
</dbReference>
<gene>
    <name evidence="4" type="ORF">RIMI_LOCUS18957898</name>
</gene>
<reference evidence="4" key="1">
    <citation type="submission" date="2023-07" db="EMBL/GenBank/DDBJ databases">
        <authorList>
            <person name="Stuckert A."/>
        </authorList>
    </citation>
    <scope>NUCLEOTIDE SEQUENCE</scope>
</reference>
<sequence>MLNRNLKHPLHVSRQLNPNPHKIHHGSLSTIWLDISNHPNMATCPNPVLEAVPNLAWDNMAILVWEMDLVKVQAINDWIRPTSVKSLQKFLGFANFYRRFNANFSSVVKPLTDLTKKGADVANWSSAAVSAFQELKSRFTSALTNGQTERTNQTLETYLRCFVSADQDDWVEPSDCPGVDSVVDRLQQIWAHVVDNLVLSQEEAQRFANRRRFFKVATFRFDDCFIHSWHSLDELQEVVTGNGFHFTVAKTIKRYKETCSHEDCPRKGRPRVTSASEDKFIRVTSLRNRTLTAAHIRDQVNVTQSSSSRHISTTTVKRRLCASGLHGKIAARKPLLRTGRKQKRLVWTKKHKEWTLDQWKSVLWSDESKFEIFGSNHRVFVQRRKGEQMDSTCLDPTVNHGGGGADIQAVDPSRGFTSREWARFTGRYDTAYLMQRLLDRPSPEQFSNQFQMEWPKMKELLAKAAEPKTCAQKVSECVKSVFTFNYFTEPEEDGVLDHMVKITTSMNSPFVAISCRTVCPDSPPCVGKRRYSVQEILRKQRANEIRSLDKNRTKTHEKLFHNSCVTVISKKKERRASLQPHSSRKTDVKSARRTSLLPLNLLRRSSVRPGFIVPKVRVTKAPAPTYHPDKSRRPSNVKDNTYLQIPKWRYKEVKEERKKAEEEALRKIKEAEEKKKIMLKK</sequence>
<evidence type="ECO:0000259" key="3">
    <source>
        <dbReference type="Pfam" id="PF01498"/>
    </source>
</evidence>
<evidence type="ECO:0000313" key="5">
    <source>
        <dbReference type="Proteomes" id="UP001176940"/>
    </source>
</evidence>
<comment type="caution">
    <text evidence="4">The sequence shown here is derived from an EMBL/GenBank/DDBJ whole genome shotgun (WGS) entry which is preliminary data.</text>
</comment>
<dbReference type="InterPro" id="IPR036397">
    <property type="entry name" value="RNaseH_sf"/>
</dbReference>
<dbReference type="EMBL" id="CAUEEQ010059241">
    <property type="protein sequence ID" value="CAJ0964174.1"/>
    <property type="molecule type" value="Genomic_DNA"/>
</dbReference>
<dbReference type="PANTHER" id="PTHR34072">
    <property type="entry name" value="ENZYMATIC POLYPROTEIN-RELATED"/>
    <property type="match status" value="1"/>
</dbReference>
<dbReference type="InterPro" id="IPR002492">
    <property type="entry name" value="Transposase_Tc1-like"/>
</dbReference>
<evidence type="ECO:0000256" key="1">
    <source>
        <dbReference type="SAM" id="Coils"/>
    </source>
</evidence>
<feature type="domain" description="Transposase Tc1-like" evidence="3">
    <location>
        <begin position="287"/>
        <end position="352"/>
    </location>
</feature>
<dbReference type="SUPFAM" id="SSF56672">
    <property type="entry name" value="DNA/RNA polymerases"/>
    <property type="match status" value="1"/>
</dbReference>
<evidence type="ECO:0000256" key="2">
    <source>
        <dbReference type="SAM" id="MobiDB-lite"/>
    </source>
</evidence>
<name>A0ABN9MBL6_9NEOB</name>
<evidence type="ECO:0000313" key="4">
    <source>
        <dbReference type="EMBL" id="CAJ0964174.1"/>
    </source>
</evidence>
<dbReference type="Pfam" id="PF01498">
    <property type="entry name" value="HTH_Tnp_Tc3_2"/>
    <property type="match status" value="1"/>
</dbReference>
<organism evidence="4 5">
    <name type="scientific">Ranitomeya imitator</name>
    <name type="common">mimic poison frog</name>
    <dbReference type="NCBI Taxonomy" id="111125"/>
    <lineage>
        <taxon>Eukaryota</taxon>
        <taxon>Metazoa</taxon>
        <taxon>Chordata</taxon>
        <taxon>Craniata</taxon>
        <taxon>Vertebrata</taxon>
        <taxon>Euteleostomi</taxon>
        <taxon>Amphibia</taxon>
        <taxon>Batrachia</taxon>
        <taxon>Anura</taxon>
        <taxon>Neobatrachia</taxon>
        <taxon>Hyloidea</taxon>
        <taxon>Dendrobatidae</taxon>
        <taxon>Dendrobatinae</taxon>
        <taxon>Ranitomeya</taxon>
    </lineage>
</organism>
<keyword evidence="1" id="KW-0175">Coiled coil</keyword>
<dbReference type="InterPro" id="IPR043128">
    <property type="entry name" value="Rev_trsase/Diguanyl_cyclase"/>
</dbReference>
<protein>
    <recommendedName>
        <fullName evidence="3">Transposase Tc1-like domain-containing protein</fullName>
    </recommendedName>
</protein>
<dbReference type="InterPro" id="IPR043502">
    <property type="entry name" value="DNA/RNA_pol_sf"/>
</dbReference>
<dbReference type="Gene3D" id="3.30.420.10">
    <property type="entry name" value="Ribonuclease H-like superfamily/Ribonuclease H"/>
    <property type="match status" value="1"/>
</dbReference>
<keyword evidence="5" id="KW-1185">Reference proteome</keyword>
<dbReference type="Proteomes" id="UP001176940">
    <property type="component" value="Unassembled WGS sequence"/>
</dbReference>
<feature type="region of interest" description="Disordered" evidence="2">
    <location>
        <begin position="571"/>
        <end position="591"/>
    </location>
</feature>
<proteinExistence type="predicted"/>
<feature type="coiled-coil region" evidence="1">
    <location>
        <begin position="650"/>
        <end position="681"/>
    </location>
</feature>